<evidence type="ECO:0000256" key="15">
    <source>
        <dbReference type="SAM" id="Phobius"/>
    </source>
</evidence>
<dbReference type="PANTHER" id="PTHR33619">
    <property type="entry name" value="POLYSACCHARIDE EXPORT PROTEIN GFCE-RELATED"/>
    <property type="match status" value="1"/>
</dbReference>
<keyword evidence="11 15" id="KW-0472">Membrane</keyword>
<dbReference type="RefSeq" id="WP_106295485.1">
    <property type="nucleotide sequence ID" value="NZ_PVTH01000015.1"/>
</dbReference>
<organism evidence="18 19">
    <name type="scientific">Arcticibacter pallidicorallinus</name>
    <dbReference type="NCBI Taxonomy" id="1259464"/>
    <lineage>
        <taxon>Bacteria</taxon>
        <taxon>Pseudomonadati</taxon>
        <taxon>Bacteroidota</taxon>
        <taxon>Sphingobacteriia</taxon>
        <taxon>Sphingobacteriales</taxon>
        <taxon>Sphingobacteriaceae</taxon>
        <taxon>Arcticibacter</taxon>
    </lineage>
</organism>
<evidence type="ECO:0000256" key="3">
    <source>
        <dbReference type="ARBA" id="ARBA00022448"/>
    </source>
</evidence>
<evidence type="ECO:0000256" key="2">
    <source>
        <dbReference type="ARBA" id="ARBA00009450"/>
    </source>
</evidence>
<feature type="domain" description="Polysaccharide export protein N-terminal" evidence="16">
    <location>
        <begin position="47"/>
        <end position="134"/>
    </location>
</feature>
<keyword evidence="7" id="KW-0732">Signal</keyword>
<evidence type="ECO:0000256" key="10">
    <source>
        <dbReference type="ARBA" id="ARBA00023114"/>
    </source>
</evidence>
<keyword evidence="6 15" id="KW-0812">Transmembrane</keyword>
<dbReference type="GO" id="GO:0046930">
    <property type="term" value="C:pore complex"/>
    <property type="evidence" value="ECO:0007669"/>
    <property type="project" value="UniProtKB-KW"/>
</dbReference>
<keyword evidence="5" id="KW-0762">Sugar transport</keyword>
<dbReference type="InterPro" id="IPR054765">
    <property type="entry name" value="SLBB_dom"/>
</dbReference>
<reference evidence="18 19" key="1">
    <citation type="submission" date="2018-03" db="EMBL/GenBank/DDBJ databases">
        <title>Genomic Encyclopedia of Type Strains, Phase III (KMG-III): the genomes of soil and plant-associated and newly described type strains.</title>
        <authorList>
            <person name="Whitman W."/>
        </authorList>
    </citation>
    <scope>NUCLEOTIDE SEQUENCE [LARGE SCALE GENOMIC DNA]</scope>
    <source>
        <strain evidence="18 19">CGMCC 1.9313</strain>
    </source>
</reference>
<feature type="domain" description="SLBB" evidence="17">
    <location>
        <begin position="140"/>
        <end position="218"/>
    </location>
</feature>
<keyword evidence="13" id="KW-0998">Cell outer membrane</keyword>
<dbReference type="AlphaFoldDB" id="A0A2T0TRI2"/>
<evidence type="ECO:0000259" key="16">
    <source>
        <dbReference type="Pfam" id="PF02563"/>
    </source>
</evidence>
<evidence type="ECO:0000256" key="13">
    <source>
        <dbReference type="ARBA" id="ARBA00023237"/>
    </source>
</evidence>
<evidence type="ECO:0000256" key="8">
    <source>
        <dbReference type="ARBA" id="ARBA00023047"/>
    </source>
</evidence>
<gene>
    <name evidence="18" type="ORF">B0I27_11525</name>
</gene>
<evidence type="ECO:0000256" key="7">
    <source>
        <dbReference type="ARBA" id="ARBA00022729"/>
    </source>
</evidence>
<keyword evidence="8" id="KW-0625">Polysaccharide transport</keyword>
<dbReference type="Pfam" id="PF22461">
    <property type="entry name" value="SLBB_2"/>
    <property type="match status" value="1"/>
</dbReference>
<dbReference type="InterPro" id="IPR003715">
    <property type="entry name" value="Poly_export_N"/>
</dbReference>
<evidence type="ECO:0000313" key="18">
    <source>
        <dbReference type="EMBL" id="PRY48324.1"/>
    </source>
</evidence>
<comment type="caution">
    <text evidence="18">The sequence shown here is derived from an EMBL/GenBank/DDBJ whole genome shotgun (WGS) entry which is preliminary data.</text>
</comment>
<dbReference type="OrthoDB" id="662756at2"/>
<dbReference type="InterPro" id="IPR049712">
    <property type="entry name" value="Poly_export"/>
</dbReference>
<dbReference type="GO" id="GO:0015288">
    <property type="term" value="F:porin activity"/>
    <property type="evidence" value="ECO:0007669"/>
    <property type="project" value="UniProtKB-KW"/>
</dbReference>
<keyword evidence="10" id="KW-0626">Porin</keyword>
<evidence type="ECO:0000256" key="14">
    <source>
        <dbReference type="ARBA" id="ARBA00023288"/>
    </source>
</evidence>
<dbReference type="PROSITE" id="PS51257">
    <property type="entry name" value="PROKAR_LIPOPROTEIN"/>
    <property type="match status" value="1"/>
</dbReference>
<dbReference type="EMBL" id="PVTH01000015">
    <property type="protein sequence ID" value="PRY48324.1"/>
    <property type="molecule type" value="Genomic_DNA"/>
</dbReference>
<evidence type="ECO:0000256" key="9">
    <source>
        <dbReference type="ARBA" id="ARBA00023065"/>
    </source>
</evidence>
<keyword evidence="4" id="KW-1134">Transmembrane beta strand</keyword>
<dbReference type="GO" id="GO:0015159">
    <property type="term" value="F:polysaccharide transmembrane transporter activity"/>
    <property type="evidence" value="ECO:0007669"/>
    <property type="project" value="InterPro"/>
</dbReference>
<name>A0A2T0TRI2_9SPHI</name>
<dbReference type="GO" id="GO:0006811">
    <property type="term" value="P:monoatomic ion transport"/>
    <property type="evidence" value="ECO:0007669"/>
    <property type="project" value="UniProtKB-KW"/>
</dbReference>
<keyword evidence="15" id="KW-1133">Transmembrane helix</keyword>
<accession>A0A2T0TRI2</accession>
<evidence type="ECO:0000256" key="6">
    <source>
        <dbReference type="ARBA" id="ARBA00022692"/>
    </source>
</evidence>
<protein>
    <submittedName>
        <fullName evidence="18">Polysaccharide export outer membrane protein</fullName>
    </submittedName>
</protein>
<evidence type="ECO:0000313" key="19">
    <source>
        <dbReference type="Proteomes" id="UP000238034"/>
    </source>
</evidence>
<keyword evidence="9" id="KW-0406">Ion transport</keyword>
<comment type="subcellular location">
    <subcellularLocation>
        <location evidence="1">Cell outer membrane</location>
        <topology evidence="1">Multi-pass membrane protein</topology>
    </subcellularLocation>
</comment>
<keyword evidence="14" id="KW-0449">Lipoprotein</keyword>
<evidence type="ECO:0000256" key="11">
    <source>
        <dbReference type="ARBA" id="ARBA00023136"/>
    </source>
</evidence>
<sequence length="256" mass="29029">MRYLYIFTFLFLALLSSCGAKRNLIYFSDLSDSSEIVTKVISNVNPIIQQNDILDISVNTLSAESNVLFISNSARQGTSNSYLDKDGYKVDQNGMINFPVVGFIKLAGLNLEEAQKNLTKEINKYVKDPVVNIKFLNFRITVIGEVNRPETFLITDERINLLEALGRAGDMTPYGKRENVLVIREANGVRNMVRLNLNKKSILNSPYFYLKQNDVIYVEAEKTKQKIYSNSNRLMPVWVSAISALTVLLTAFLYNN</sequence>
<keyword evidence="12" id="KW-0564">Palmitate</keyword>
<feature type="transmembrane region" description="Helical" evidence="15">
    <location>
        <begin position="235"/>
        <end position="254"/>
    </location>
</feature>
<keyword evidence="19" id="KW-1185">Reference proteome</keyword>
<dbReference type="Proteomes" id="UP000238034">
    <property type="component" value="Unassembled WGS sequence"/>
</dbReference>
<dbReference type="PANTHER" id="PTHR33619:SF3">
    <property type="entry name" value="POLYSACCHARIDE EXPORT PROTEIN GFCE-RELATED"/>
    <property type="match status" value="1"/>
</dbReference>
<dbReference type="GO" id="GO:0009279">
    <property type="term" value="C:cell outer membrane"/>
    <property type="evidence" value="ECO:0007669"/>
    <property type="project" value="UniProtKB-SubCell"/>
</dbReference>
<evidence type="ECO:0000256" key="1">
    <source>
        <dbReference type="ARBA" id="ARBA00004571"/>
    </source>
</evidence>
<evidence type="ECO:0000256" key="12">
    <source>
        <dbReference type="ARBA" id="ARBA00023139"/>
    </source>
</evidence>
<comment type="similarity">
    <text evidence="2">Belongs to the BexD/CtrA/VexA family.</text>
</comment>
<evidence type="ECO:0000256" key="4">
    <source>
        <dbReference type="ARBA" id="ARBA00022452"/>
    </source>
</evidence>
<dbReference type="Pfam" id="PF02563">
    <property type="entry name" value="Poly_export"/>
    <property type="match status" value="1"/>
</dbReference>
<evidence type="ECO:0000256" key="5">
    <source>
        <dbReference type="ARBA" id="ARBA00022597"/>
    </source>
</evidence>
<dbReference type="Gene3D" id="3.10.560.10">
    <property type="entry name" value="Outer membrane lipoprotein wza domain like"/>
    <property type="match status" value="1"/>
</dbReference>
<proteinExistence type="inferred from homology"/>
<evidence type="ECO:0000259" key="17">
    <source>
        <dbReference type="Pfam" id="PF22461"/>
    </source>
</evidence>
<keyword evidence="3" id="KW-0813">Transport</keyword>